<evidence type="ECO:0000256" key="3">
    <source>
        <dbReference type="ARBA" id="ARBA00004370"/>
    </source>
</evidence>
<protein>
    <recommendedName>
        <fullName evidence="10">DUF676 domain-containing protein</fullName>
    </recommendedName>
</protein>
<dbReference type="PANTHER" id="PTHR48182">
    <property type="entry name" value="PROTEIN SERAC1"/>
    <property type="match status" value="1"/>
</dbReference>
<evidence type="ECO:0000256" key="4">
    <source>
        <dbReference type="ARBA" id="ARBA00022824"/>
    </source>
</evidence>
<evidence type="ECO:0008006" key="10">
    <source>
        <dbReference type="Google" id="ProtNLM"/>
    </source>
</evidence>
<dbReference type="AlphaFoldDB" id="A0A5J5F651"/>
<dbReference type="InParanoid" id="A0A5J5F651"/>
<evidence type="ECO:0000256" key="1">
    <source>
        <dbReference type="ARBA" id="ARBA00004173"/>
    </source>
</evidence>
<keyword evidence="4" id="KW-0256">Endoplasmic reticulum</keyword>
<name>A0A5J5F651_9PEZI</name>
<keyword evidence="6" id="KW-0472">Membrane</keyword>
<dbReference type="GO" id="GO:0005783">
    <property type="term" value="C:endoplasmic reticulum"/>
    <property type="evidence" value="ECO:0007669"/>
    <property type="project" value="UniProtKB-SubCell"/>
</dbReference>
<dbReference type="InterPro" id="IPR052374">
    <property type="entry name" value="SERAC1"/>
</dbReference>
<reference evidence="8 9" key="1">
    <citation type="submission" date="2019-09" db="EMBL/GenBank/DDBJ databases">
        <title>Draft genome of the ectomycorrhizal ascomycete Sphaerosporella brunnea.</title>
        <authorList>
            <consortium name="DOE Joint Genome Institute"/>
            <person name="Benucci G.M."/>
            <person name="Marozzi G."/>
            <person name="Antonielli L."/>
            <person name="Sanchez S."/>
            <person name="Marco P."/>
            <person name="Wang X."/>
            <person name="Falini L.B."/>
            <person name="Barry K."/>
            <person name="Haridas S."/>
            <person name="Lipzen A."/>
            <person name="Labutti K."/>
            <person name="Grigoriev I.V."/>
            <person name="Murat C."/>
            <person name="Martin F."/>
            <person name="Albertini E."/>
            <person name="Donnini D."/>
            <person name="Bonito G."/>
        </authorList>
    </citation>
    <scope>NUCLEOTIDE SEQUENCE [LARGE SCALE GENOMIC DNA]</scope>
    <source>
        <strain evidence="8 9">Sb_GMNB300</strain>
    </source>
</reference>
<evidence type="ECO:0000256" key="7">
    <source>
        <dbReference type="SAM" id="MobiDB-lite"/>
    </source>
</evidence>
<dbReference type="SUPFAM" id="SSF53474">
    <property type="entry name" value="alpha/beta-Hydrolases"/>
    <property type="match status" value="1"/>
</dbReference>
<gene>
    <name evidence="8" type="ORF">FN846DRAFT_358793</name>
</gene>
<feature type="region of interest" description="Disordered" evidence="7">
    <location>
        <begin position="1"/>
        <end position="59"/>
    </location>
</feature>
<dbReference type="Gene3D" id="3.40.50.1820">
    <property type="entry name" value="alpha/beta hydrolase"/>
    <property type="match status" value="1"/>
</dbReference>
<accession>A0A5J5F651</accession>
<evidence type="ECO:0000313" key="9">
    <source>
        <dbReference type="Proteomes" id="UP000326924"/>
    </source>
</evidence>
<dbReference type="GO" id="GO:0016020">
    <property type="term" value="C:membrane"/>
    <property type="evidence" value="ECO:0007669"/>
    <property type="project" value="UniProtKB-SubCell"/>
</dbReference>
<feature type="compositionally biased region" description="Polar residues" evidence="7">
    <location>
        <begin position="37"/>
        <end position="59"/>
    </location>
</feature>
<dbReference type="Proteomes" id="UP000326924">
    <property type="component" value="Unassembled WGS sequence"/>
</dbReference>
<dbReference type="OrthoDB" id="1658288at2759"/>
<evidence type="ECO:0000256" key="6">
    <source>
        <dbReference type="ARBA" id="ARBA00023136"/>
    </source>
</evidence>
<keyword evidence="9" id="KW-1185">Reference proteome</keyword>
<dbReference type="GO" id="GO:0005739">
    <property type="term" value="C:mitochondrion"/>
    <property type="evidence" value="ECO:0007669"/>
    <property type="project" value="UniProtKB-SubCell"/>
</dbReference>
<dbReference type="InterPro" id="IPR029058">
    <property type="entry name" value="AB_hydrolase_fold"/>
</dbReference>
<dbReference type="EMBL" id="VXIS01000029">
    <property type="protein sequence ID" value="KAA8911998.1"/>
    <property type="molecule type" value="Genomic_DNA"/>
</dbReference>
<evidence type="ECO:0000313" key="8">
    <source>
        <dbReference type="EMBL" id="KAA8911998.1"/>
    </source>
</evidence>
<proteinExistence type="predicted"/>
<keyword evidence="5" id="KW-0496">Mitochondrion</keyword>
<dbReference type="PANTHER" id="PTHR48182:SF2">
    <property type="entry name" value="PROTEIN SERAC1"/>
    <property type="match status" value="1"/>
</dbReference>
<comment type="subcellular location">
    <subcellularLocation>
        <location evidence="2">Endoplasmic reticulum</location>
    </subcellularLocation>
    <subcellularLocation>
        <location evidence="3">Membrane</location>
    </subcellularLocation>
    <subcellularLocation>
        <location evidence="1">Mitochondrion</location>
    </subcellularLocation>
</comment>
<evidence type="ECO:0000256" key="5">
    <source>
        <dbReference type="ARBA" id="ARBA00023128"/>
    </source>
</evidence>
<organism evidence="8 9">
    <name type="scientific">Sphaerosporella brunnea</name>
    <dbReference type="NCBI Taxonomy" id="1250544"/>
    <lineage>
        <taxon>Eukaryota</taxon>
        <taxon>Fungi</taxon>
        <taxon>Dikarya</taxon>
        <taxon>Ascomycota</taxon>
        <taxon>Pezizomycotina</taxon>
        <taxon>Pezizomycetes</taxon>
        <taxon>Pezizales</taxon>
        <taxon>Pyronemataceae</taxon>
        <taxon>Sphaerosporella</taxon>
    </lineage>
</organism>
<evidence type="ECO:0000256" key="2">
    <source>
        <dbReference type="ARBA" id="ARBA00004240"/>
    </source>
</evidence>
<comment type="caution">
    <text evidence="8">The sequence shown here is derived from an EMBL/GenBank/DDBJ whole genome shotgun (WGS) entry which is preliminary data.</text>
</comment>
<sequence>MDLIIQPSADSKRIPSGEQMMIPSGGQGKRKQRSCDDQSANEQRNPQVEQATLPTQDEGSLHVRNSASDHAVSSKVSKPKCIRILGIPKDWSETDLLDALETSEWSLKDTKHDISLYPACCGDNLTALLSLESHAGIFERLKPHDVTYVPVTAASGSETILTIDSRFYDLTPLNTPKGEIIADVVAVTGLVGHAFGSWRNRDTNKMWLKDFLPIDVQGFRIMTYGYNSNLIGNIVDDTVVDYRRQFIHTLCNARRGIEDRPIIFIGHGLGGILILQALLHCRNGRQYKQLFAATHAILFFGTPHQGMEVEELCAMVKDASPRATSKYEILRDLERSSNFLNTQREDITNLWDSTLMIDILSFYETKKTRTVRKSASGSWGRNGEHVEMVKKNSAQLFWPSEHRIPVPSDNIGMVKFGSRDDNTYQTVLTHMIRWKDSLIGRHGM</sequence>